<dbReference type="GO" id="GO:0016787">
    <property type="term" value="F:hydrolase activity"/>
    <property type="evidence" value="ECO:0007669"/>
    <property type="project" value="UniProtKB-KW"/>
</dbReference>
<keyword evidence="1" id="KW-0479">Metal-binding</keyword>
<dbReference type="Pfam" id="PF00149">
    <property type="entry name" value="Metallophos"/>
    <property type="match status" value="1"/>
</dbReference>
<keyword evidence="2" id="KW-0378">Hydrolase</keyword>
<reference evidence="6" key="1">
    <citation type="submission" date="2019-11" db="EMBL/GenBank/DDBJ databases">
        <title>Microbial mats filling the niche in hypersaline microbial mats.</title>
        <authorList>
            <person name="Wong H.L."/>
            <person name="Macleod F.I."/>
            <person name="White R.A. III"/>
            <person name="Burns B.P."/>
        </authorList>
    </citation>
    <scope>NUCLEOTIDE SEQUENCE</scope>
    <source>
        <strain evidence="6">Rbin_158</strain>
    </source>
</reference>
<dbReference type="EMBL" id="WJJP01000551">
    <property type="protein sequence ID" value="MBD3326257.1"/>
    <property type="molecule type" value="Genomic_DNA"/>
</dbReference>
<dbReference type="AlphaFoldDB" id="A0A9D5JYQ7"/>
<dbReference type="InterPro" id="IPR029052">
    <property type="entry name" value="Metallo-depent_PP-like"/>
</dbReference>
<evidence type="ECO:0000259" key="5">
    <source>
        <dbReference type="Pfam" id="PF00149"/>
    </source>
</evidence>
<dbReference type="InterPro" id="IPR050884">
    <property type="entry name" value="CNP_phosphodiesterase-III"/>
</dbReference>
<dbReference type="SUPFAM" id="SSF56300">
    <property type="entry name" value="Metallo-dependent phosphatases"/>
    <property type="match status" value="1"/>
</dbReference>
<dbReference type="CDD" id="cd07400">
    <property type="entry name" value="MPP_1"/>
    <property type="match status" value="1"/>
</dbReference>
<evidence type="ECO:0000313" key="7">
    <source>
        <dbReference type="Proteomes" id="UP000649604"/>
    </source>
</evidence>
<dbReference type="PANTHER" id="PTHR42988">
    <property type="entry name" value="PHOSPHOHYDROLASE"/>
    <property type="match status" value="1"/>
</dbReference>
<evidence type="ECO:0000256" key="3">
    <source>
        <dbReference type="ARBA" id="ARBA00023004"/>
    </source>
</evidence>
<dbReference type="Proteomes" id="UP000649604">
    <property type="component" value="Unassembled WGS sequence"/>
</dbReference>
<evidence type="ECO:0000313" key="6">
    <source>
        <dbReference type="EMBL" id="MBD3326257.1"/>
    </source>
</evidence>
<dbReference type="Gene3D" id="3.60.21.10">
    <property type="match status" value="1"/>
</dbReference>
<name>A0A9D5JYQ7_9BACT</name>
<dbReference type="InterPro" id="IPR004843">
    <property type="entry name" value="Calcineurin-like_PHP"/>
</dbReference>
<gene>
    <name evidence="6" type="ORF">GF339_16850</name>
</gene>
<proteinExistence type="inferred from homology"/>
<evidence type="ECO:0000256" key="4">
    <source>
        <dbReference type="ARBA" id="ARBA00025742"/>
    </source>
</evidence>
<evidence type="ECO:0000256" key="1">
    <source>
        <dbReference type="ARBA" id="ARBA00022723"/>
    </source>
</evidence>
<comment type="caution">
    <text evidence="6">The sequence shown here is derived from an EMBL/GenBank/DDBJ whole genome shotgun (WGS) entry which is preliminary data.</text>
</comment>
<keyword evidence="3" id="KW-0408">Iron</keyword>
<protein>
    <submittedName>
        <fullName evidence="6">Metallophosphoesterase</fullName>
    </submittedName>
</protein>
<dbReference type="GO" id="GO:0046872">
    <property type="term" value="F:metal ion binding"/>
    <property type="evidence" value="ECO:0007669"/>
    <property type="project" value="UniProtKB-KW"/>
</dbReference>
<organism evidence="6 7">
    <name type="scientific">candidate division KSB3 bacterium</name>
    <dbReference type="NCBI Taxonomy" id="2044937"/>
    <lineage>
        <taxon>Bacteria</taxon>
        <taxon>candidate division KSB3</taxon>
    </lineage>
</organism>
<comment type="similarity">
    <text evidence="4">Belongs to the cyclic nucleotide phosphodiesterase class-III family.</text>
</comment>
<accession>A0A9D5JYQ7</accession>
<evidence type="ECO:0000256" key="2">
    <source>
        <dbReference type="ARBA" id="ARBA00022801"/>
    </source>
</evidence>
<feature type="domain" description="Calcineurin-like phosphoesterase" evidence="5">
    <location>
        <begin position="4"/>
        <end position="190"/>
    </location>
</feature>
<dbReference type="PANTHER" id="PTHR42988:SF2">
    <property type="entry name" value="CYCLIC NUCLEOTIDE PHOSPHODIESTERASE CBUA0032-RELATED"/>
    <property type="match status" value="1"/>
</dbReference>
<sequence>MSIIAHISDLHFGTVKAELAQGLLTSLHEVEPDLVVVSGDLTQRARSRQFHAAKTYLDSLPCPCLVVPGNHDVPLYHVLHRFFQRLAKYQQYISQDLQPSFQTRELAVLGVNTARSLTWKNGRVSVEQMQAAQTYFCNVPNTLVKVLVTHHPFLPPPEQQRKTLVGRAKRVLQTIEQCHLDLLLAGHFHMSYAGGTHVVYTMIDHSILVIQAGTALSSRVRDERNAYNVITTHPNHVVQLSVRMWDDRQFVEVRNERYSRQQGQWQVE</sequence>